<evidence type="ECO:0000256" key="1">
    <source>
        <dbReference type="ARBA" id="ARBA00001974"/>
    </source>
</evidence>
<feature type="domain" description="FAD-dependent oxidoreductase 2 FAD-binding" evidence="5">
    <location>
        <begin position="7"/>
        <end position="235"/>
    </location>
</feature>
<keyword evidence="3" id="KW-0560">Oxidoreductase</keyword>
<name>A0A7T7XL85_9SPIR</name>
<gene>
    <name evidence="7" type="ORF">JFL75_16050</name>
</gene>
<dbReference type="AlphaFoldDB" id="A0A7T7XL85"/>
<dbReference type="Gene3D" id="1.20.58.100">
    <property type="entry name" value="Fumarate reductase/succinate dehydrogenase flavoprotein-like, C-terminal domain"/>
    <property type="match status" value="1"/>
</dbReference>
<evidence type="ECO:0000259" key="6">
    <source>
        <dbReference type="Pfam" id="PF02910"/>
    </source>
</evidence>
<dbReference type="InterPro" id="IPR003953">
    <property type="entry name" value="FAD-dep_OxRdtase_2_FAD-bd"/>
</dbReference>
<protein>
    <submittedName>
        <fullName evidence="7">FAD-binding protein</fullName>
    </submittedName>
</protein>
<evidence type="ECO:0000259" key="5">
    <source>
        <dbReference type="Pfam" id="PF00890"/>
    </source>
</evidence>
<dbReference type="Pfam" id="PF02910">
    <property type="entry name" value="Succ_DH_flav_C"/>
    <property type="match status" value="1"/>
</dbReference>
<dbReference type="PANTHER" id="PTHR11632:SF51">
    <property type="entry name" value="SUCCINATE DEHYDROGENASE [UBIQUINONE] FLAVOPROTEIN SUBUNIT, MITOCHONDRIAL"/>
    <property type="match status" value="1"/>
</dbReference>
<feature type="domain" description="FAD-dependent oxidoreductase 2 FAD-binding" evidence="5">
    <location>
        <begin position="352"/>
        <end position="406"/>
    </location>
</feature>
<keyword evidence="8" id="KW-1185">Reference proteome</keyword>
<dbReference type="InterPro" id="IPR037099">
    <property type="entry name" value="Fum_R/Succ_DH_flav-like_C_sf"/>
</dbReference>
<evidence type="ECO:0000313" key="8">
    <source>
        <dbReference type="Proteomes" id="UP000595917"/>
    </source>
</evidence>
<dbReference type="Pfam" id="PF00890">
    <property type="entry name" value="FAD_binding_2"/>
    <property type="match status" value="2"/>
</dbReference>
<feature type="compositionally biased region" description="Polar residues" evidence="4">
    <location>
        <begin position="554"/>
        <end position="565"/>
    </location>
</feature>
<dbReference type="SUPFAM" id="SSF46977">
    <property type="entry name" value="Succinate dehydrogenase/fumarate reductase flavoprotein C-terminal domain"/>
    <property type="match status" value="1"/>
</dbReference>
<comment type="cofactor">
    <cofactor evidence="1">
        <name>FAD</name>
        <dbReference type="ChEBI" id="CHEBI:57692"/>
    </cofactor>
</comment>
<sequence>METLFCDVLVVGGGSAGARAVAAAQEYPVTVVLAMKGRIGSSGASTFRVTEAAGYGAADGRRVAADSPKVHFEDIMTASRGMCIPEVAKTLAEKAPETIGELESFGVHFEREDGTYLITQGCFGSIPRNYNLKGHGTQLVESLARHFKKESLTICEDCMITELLVADNRCCGAAGVFGDGRKITIHAKSVVLTSGGAGGLFKYSLNPGDVTGDSYALGFRAGAELMNMEFMQVGCGILHPGFSILNSWIWSLHPDAYDAGHRDIFSGQLPEGVTKEAVMDAKASHYPFSSESLSKYVEVSIQKAIAEGHQGKHGGVYLDVREAMARSKGRKGFQLFEDMWKLTNEWYLSRGIDVMAGPIEIADFAHAINGGVRINPRAESTVSGLYAAGEAASGPHGADRLGGNMLVTCMVFGKIAGTNAAENALEKNGTDPVTDSLSDGIFKQQETLTNGSGGRPWNTMKEELQETMWKNMMVLRTEKGLTECLECIGKLSGEGLSEKSAGDNPFAPFEYRNMLLAARIMAESALERRESRGSHYREDYPAENREYAKPRIVSKQSSDFSGGTP</sequence>
<dbReference type="Gene3D" id="3.50.50.60">
    <property type="entry name" value="FAD/NAD(P)-binding domain"/>
    <property type="match status" value="1"/>
</dbReference>
<organism evidence="7 8">
    <name type="scientific">Breznakiella homolactica</name>
    <dbReference type="NCBI Taxonomy" id="2798577"/>
    <lineage>
        <taxon>Bacteria</taxon>
        <taxon>Pseudomonadati</taxon>
        <taxon>Spirochaetota</taxon>
        <taxon>Spirochaetia</taxon>
        <taxon>Spirochaetales</taxon>
        <taxon>Breznakiellaceae</taxon>
        <taxon>Breznakiella</taxon>
    </lineage>
</organism>
<evidence type="ECO:0000256" key="2">
    <source>
        <dbReference type="ARBA" id="ARBA00022630"/>
    </source>
</evidence>
<accession>A0A7T7XL85</accession>
<feature type="compositionally biased region" description="Basic and acidic residues" evidence="4">
    <location>
        <begin position="528"/>
        <end position="549"/>
    </location>
</feature>
<dbReference type="GO" id="GO:0016491">
    <property type="term" value="F:oxidoreductase activity"/>
    <property type="evidence" value="ECO:0007669"/>
    <property type="project" value="UniProtKB-KW"/>
</dbReference>
<evidence type="ECO:0000256" key="4">
    <source>
        <dbReference type="SAM" id="MobiDB-lite"/>
    </source>
</evidence>
<dbReference type="PIRSF" id="PIRSF000171">
    <property type="entry name" value="SDHA_APRA_LASPO"/>
    <property type="match status" value="1"/>
</dbReference>
<dbReference type="Proteomes" id="UP000595917">
    <property type="component" value="Chromosome"/>
</dbReference>
<feature type="region of interest" description="Disordered" evidence="4">
    <location>
        <begin position="528"/>
        <end position="565"/>
    </location>
</feature>
<dbReference type="KEGG" id="bhc:JFL75_16050"/>
<dbReference type="RefSeq" id="WP_215625737.1">
    <property type="nucleotide sequence ID" value="NZ_CP067089.2"/>
</dbReference>
<keyword evidence="2" id="KW-0285">Flavoprotein</keyword>
<dbReference type="InterPro" id="IPR030664">
    <property type="entry name" value="SdhA/FrdA/AprA"/>
</dbReference>
<dbReference type="PRINTS" id="PR00368">
    <property type="entry name" value="FADPNR"/>
</dbReference>
<dbReference type="Gene3D" id="3.90.700.10">
    <property type="entry name" value="Succinate dehydrogenase/fumarate reductase flavoprotein, catalytic domain"/>
    <property type="match status" value="1"/>
</dbReference>
<dbReference type="InterPro" id="IPR036188">
    <property type="entry name" value="FAD/NAD-bd_sf"/>
</dbReference>
<dbReference type="SUPFAM" id="SSF51905">
    <property type="entry name" value="FAD/NAD(P)-binding domain"/>
    <property type="match status" value="1"/>
</dbReference>
<dbReference type="InterPro" id="IPR027477">
    <property type="entry name" value="Succ_DH/fumarate_Rdtase_cat_sf"/>
</dbReference>
<proteinExistence type="predicted"/>
<evidence type="ECO:0000256" key="3">
    <source>
        <dbReference type="ARBA" id="ARBA00023002"/>
    </source>
</evidence>
<reference evidence="7" key="1">
    <citation type="submission" date="2021-01" db="EMBL/GenBank/DDBJ databases">
        <title>Description of Breznakiella homolactica.</title>
        <authorList>
            <person name="Song Y."/>
            <person name="Brune A."/>
        </authorList>
    </citation>
    <scope>NUCLEOTIDE SEQUENCE</scope>
    <source>
        <strain evidence="7">RmG30</strain>
    </source>
</reference>
<dbReference type="InterPro" id="IPR015939">
    <property type="entry name" value="Fum_Rdtase/Succ_DH_flav-like_C"/>
</dbReference>
<dbReference type="EMBL" id="CP067089">
    <property type="protein sequence ID" value="QQO08431.1"/>
    <property type="molecule type" value="Genomic_DNA"/>
</dbReference>
<dbReference type="PANTHER" id="PTHR11632">
    <property type="entry name" value="SUCCINATE DEHYDROGENASE 2 FLAVOPROTEIN SUBUNIT"/>
    <property type="match status" value="1"/>
</dbReference>
<feature type="domain" description="Fumarate reductase/succinate dehydrogenase flavoprotein-like C-terminal" evidence="6">
    <location>
        <begin position="462"/>
        <end position="549"/>
    </location>
</feature>
<evidence type="ECO:0000313" key="7">
    <source>
        <dbReference type="EMBL" id="QQO08431.1"/>
    </source>
</evidence>